<dbReference type="PANTHER" id="PTHR22855">
    <property type="entry name" value="ACETYL, PROPIONYL, PYRUVATE, AND GLUTACONYL CARBOXYLASE-RELATED"/>
    <property type="match status" value="1"/>
</dbReference>
<accession>A0A9Q9HGE9</accession>
<dbReference type="GO" id="GO:0016874">
    <property type="term" value="F:ligase activity"/>
    <property type="evidence" value="ECO:0007669"/>
    <property type="project" value="InterPro"/>
</dbReference>
<reference evidence="3" key="1">
    <citation type="submission" date="2021-08" db="EMBL/GenBank/DDBJ databases">
        <authorList>
            <person name="Nwanade C."/>
            <person name="Wang M."/>
            <person name="Masoudi A."/>
            <person name="Yu Z."/>
            <person name="Liu J."/>
        </authorList>
    </citation>
    <scope>NUCLEOTIDE SEQUENCE</scope>
    <source>
        <strain evidence="3">S122</strain>
    </source>
</reference>
<sequence>MSEFQAKISPDSETFARNREDMLALVKRMRDLEARAAAKSEERRPVFDKRGQLSPRERVSALLDPGLPFLELYNMASYLVDDPDPETSVPGASIILGIGYVEGVRAMVFADDAGINAGAMTQKSVDKALGAIAIAERQKLPFIHLVESAGADLMRYTVELWAHGGGMFAGLARLSAAGIPVITVLHGASTAGGAYQPGLSDYVIGVKGNGMAMLAGAALVQAATGEVAQDADLGGAEMHAAATGLVEYLAEDDAHGIEIAREVVAGLGWRPCAPALPDYAEPVLPPDGIAGVVPVDYRKPYDMREVAARIADGSQLREFKPGYGPATLCLQARIMGQPVGLLGNNGPLDPDGAAKATHFLQAMDQAGTPVVFLNNTTGYMVGTASERAGMIKHGAKMIQAVTNLRVPKVALYTGASFGAGNYGMCGYAFGADFLFTWPNAMTGVMGGEQAALTMEQVARRTAERKGVEADEARLAAQRAKITAHFDGQSDAFYTSGRVLDMGMIDPRDTRRVIGFCLQTCQEARARQLNPNSFGVARI</sequence>
<organism evidence="3 4">
    <name type="scientific">Leisingera caerulea</name>
    <name type="common">Phaeobacter caeruleus</name>
    <dbReference type="NCBI Taxonomy" id="506591"/>
    <lineage>
        <taxon>Bacteria</taxon>
        <taxon>Pseudomonadati</taxon>
        <taxon>Pseudomonadota</taxon>
        <taxon>Alphaproteobacteria</taxon>
        <taxon>Rhodobacterales</taxon>
        <taxon>Roseobacteraceae</taxon>
        <taxon>Leisingera</taxon>
    </lineage>
</organism>
<proteinExistence type="predicted"/>
<evidence type="ECO:0000259" key="1">
    <source>
        <dbReference type="PROSITE" id="PS50980"/>
    </source>
</evidence>
<dbReference type="AlphaFoldDB" id="A0A9Q9HGE9"/>
<dbReference type="InterPro" id="IPR011762">
    <property type="entry name" value="COA_CT_N"/>
</dbReference>
<name>A0A9Q9HGE9_LEICA</name>
<dbReference type="SUPFAM" id="SSF52096">
    <property type="entry name" value="ClpP/crotonase"/>
    <property type="match status" value="2"/>
</dbReference>
<dbReference type="InterPro" id="IPR034733">
    <property type="entry name" value="AcCoA_carboxyl_beta"/>
</dbReference>
<dbReference type="InterPro" id="IPR045190">
    <property type="entry name" value="MCCB/AccD1-like"/>
</dbReference>
<protein>
    <submittedName>
        <fullName evidence="3">Acyl-CoA carboxylase subunit beta</fullName>
    </submittedName>
</protein>
<dbReference type="InterPro" id="IPR029045">
    <property type="entry name" value="ClpP/crotonase-like_dom_sf"/>
</dbReference>
<dbReference type="KEGG" id="lcae:K3721_03670"/>
<evidence type="ECO:0000313" key="3">
    <source>
        <dbReference type="EMBL" id="UWQ54644.1"/>
    </source>
</evidence>
<feature type="domain" description="CoA carboxyltransferase C-terminal" evidence="2">
    <location>
        <begin position="290"/>
        <end position="527"/>
    </location>
</feature>
<dbReference type="Proteomes" id="UP001058713">
    <property type="component" value="Chromosome"/>
</dbReference>
<dbReference type="PROSITE" id="PS50989">
    <property type="entry name" value="COA_CT_CTER"/>
    <property type="match status" value="1"/>
</dbReference>
<dbReference type="InterPro" id="IPR011763">
    <property type="entry name" value="COA_CT_C"/>
</dbReference>
<dbReference type="Pfam" id="PF01039">
    <property type="entry name" value="Carboxyl_trans"/>
    <property type="match status" value="1"/>
</dbReference>
<dbReference type="PROSITE" id="PS50980">
    <property type="entry name" value="COA_CT_NTER"/>
    <property type="match status" value="1"/>
</dbReference>
<evidence type="ECO:0000259" key="2">
    <source>
        <dbReference type="PROSITE" id="PS50989"/>
    </source>
</evidence>
<feature type="domain" description="CoA carboxyltransferase N-terminal" evidence="1">
    <location>
        <begin position="19"/>
        <end position="279"/>
    </location>
</feature>
<evidence type="ECO:0000313" key="4">
    <source>
        <dbReference type="Proteomes" id="UP001058713"/>
    </source>
</evidence>
<dbReference type="Gene3D" id="3.90.226.10">
    <property type="entry name" value="2-enoyl-CoA Hydratase, Chain A, domain 1"/>
    <property type="match status" value="2"/>
</dbReference>
<gene>
    <name evidence="3" type="ORF">K3721_03670</name>
</gene>
<dbReference type="PANTHER" id="PTHR22855:SF46">
    <property type="entry name" value="METHYLCROTONOYL-COA CARBOXYLASE"/>
    <property type="match status" value="1"/>
</dbReference>
<dbReference type="EMBL" id="CP081070">
    <property type="protein sequence ID" value="UWQ54644.1"/>
    <property type="molecule type" value="Genomic_DNA"/>
</dbReference>
<dbReference type="FunFam" id="3.90.226.10:FF:000021">
    <property type="entry name" value="Acetyl-CoA carboxylase carboxyltransferase subunit"/>
    <property type="match status" value="1"/>
</dbReference>
<dbReference type="RefSeq" id="WP_259971882.1">
    <property type="nucleotide sequence ID" value="NZ_CP081070.1"/>
</dbReference>